<organism evidence="4 5">
    <name type="scientific">Pseudohongiella nitratireducens</name>
    <dbReference type="NCBI Taxonomy" id="1768907"/>
    <lineage>
        <taxon>Bacteria</taxon>
        <taxon>Pseudomonadati</taxon>
        <taxon>Pseudomonadota</taxon>
        <taxon>Gammaproteobacteria</taxon>
        <taxon>Pseudomonadales</taxon>
        <taxon>Pseudohongiellaceae</taxon>
        <taxon>Pseudohongiella</taxon>
    </lineage>
</organism>
<protein>
    <submittedName>
        <fullName evidence="4">Hemolysin secretion protein D</fullName>
    </submittedName>
</protein>
<dbReference type="InterPro" id="IPR051909">
    <property type="entry name" value="MFP_Cation_Efflux"/>
</dbReference>
<dbReference type="PANTHER" id="PTHR30097:SF4">
    <property type="entry name" value="SLR6042 PROTEIN"/>
    <property type="match status" value="1"/>
</dbReference>
<dbReference type="GO" id="GO:0046914">
    <property type="term" value="F:transition metal ion binding"/>
    <property type="evidence" value="ECO:0007669"/>
    <property type="project" value="TreeGrafter"/>
</dbReference>
<feature type="chain" id="PRO_5036849708" evidence="3">
    <location>
        <begin position="29"/>
        <end position="368"/>
    </location>
</feature>
<dbReference type="GO" id="GO:0060003">
    <property type="term" value="P:copper ion export"/>
    <property type="evidence" value="ECO:0007669"/>
    <property type="project" value="TreeGrafter"/>
</dbReference>
<dbReference type="Gene3D" id="2.40.30.170">
    <property type="match status" value="1"/>
</dbReference>
<dbReference type="EMBL" id="BMIY01000010">
    <property type="protein sequence ID" value="GFZ79534.1"/>
    <property type="molecule type" value="Genomic_DNA"/>
</dbReference>
<dbReference type="OrthoDB" id="9806939at2"/>
<dbReference type="SUPFAM" id="SSF111369">
    <property type="entry name" value="HlyD-like secretion proteins"/>
    <property type="match status" value="1"/>
</dbReference>
<name>A0A916QLE6_9GAMM</name>
<keyword evidence="3" id="KW-0732">Signal</keyword>
<reference evidence="4" key="2">
    <citation type="submission" date="2020-09" db="EMBL/GenBank/DDBJ databases">
        <authorList>
            <person name="Sun Q."/>
            <person name="Zhou Y."/>
        </authorList>
    </citation>
    <scope>NUCLEOTIDE SEQUENCE</scope>
    <source>
        <strain evidence="4">CGMCC 1.15425</strain>
    </source>
</reference>
<dbReference type="NCBIfam" id="TIGR01730">
    <property type="entry name" value="RND_mfp"/>
    <property type="match status" value="1"/>
</dbReference>
<dbReference type="InterPro" id="IPR006143">
    <property type="entry name" value="RND_pump_MFP"/>
</dbReference>
<evidence type="ECO:0000313" key="5">
    <source>
        <dbReference type="Proteomes" id="UP000627715"/>
    </source>
</evidence>
<keyword evidence="2" id="KW-0813">Transport</keyword>
<comment type="caution">
    <text evidence="4">The sequence shown here is derived from an EMBL/GenBank/DDBJ whole genome shotgun (WGS) entry which is preliminary data.</text>
</comment>
<dbReference type="GO" id="GO:0016020">
    <property type="term" value="C:membrane"/>
    <property type="evidence" value="ECO:0007669"/>
    <property type="project" value="InterPro"/>
</dbReference>
<dbReference type="GO" id="GO:0030288">
    <property type="term" value="C:outer membrane-bounded periplasmic space"/>
    <property type="evidence" value="ECO:0007669"/>
    <property type="project" value="TreeGrafter"/>
</dbReference>
<dbReference type="Proteomes" id="UP000627715">
    <property type="component" value="Unassembled WGS sequence"/>
</dbReference>
<dbReference type="AlphaFoldDB" id="A0A916QLE6"/>
<dbReference type="RefSeq" id="WP_068810044.1">
    <property type="nucleotide sequence ID" value="NZ_BMIY01000010.1"/>
</dbReference>
<evidence type="ECO:0000256" key="1">
    <source>
        <dbReference type="ARBA" id="ARBA00009477"/>
    </source>
</evidence>
<dbReference type="Gene3D" id="2.40.50.100">
    <property type="match status" value="1"/>
</dbReference>
<dbReference type="Gene3D" id="1.10.287.470">
    <property type="entry name" value="Helix hairpin bin"/>
    <property type="match status" value="1"/>
</dbReference>
<comment type="similarity">
    <text evidence="1">Belongs to the membrane fusion protein (MFP) (TC 8.A.1) family.</text>
</comment>
<evidence type="ECO:0000256" key="2">
    <source>
        <dbReference type="ARBA" id="ARBA00022448"/>
    </source>
</evidence>
<reference evidence="4" key="1">
    <citation type="journal article" date="2014" name="Int. J. Syst. Evol. Microbiol.">
        <title>Complete genome sequence of Corynebacterium casei LMG S-19264T (=DSM 44701T), isolated from a smear-ripened cheese.</title>
        <authorList>
            <consortium name="US DOE Joint Genome Institute (JGI-PGF)"/>
            <person name="Walter F."/>
            <person name="Albersmeier A."/>
            <person name="Kalinowski J."/>
            <person name="Ruckert C."/>
        </authorList>
    </citation>
    <scope>NUCLEOTIDE SEQUENCE</scope>
    <source>
        <strain evidence="4">CGMCC 1.15425</strain>
    </source>
</reference>
<dbReference type="GO" id="GO:0022857">
    <property type="term" value="F:transmembrane transporter activity"/>
    <property type="evidence" value="ECO:0007669"/>
    <property type="project" value="InterPro"/>
</dbReference>
<keyword evidence="5" id="KW-1185">Reference proteome</keyword>
<evidence type="ECO:0000256" key="3">
    <source>
        <dbReference type="SAM" id="SignalP"/>
    </source>
</evidence>
<accession>A0A916QLE6</accession>
<proteinExistence type="inferred from homology"/>
<evidence type="ECO:0000313" key="4">
    <source>
        <dbReference type="EMBL" id="GFZ79534.1"/>
    </source>
</evidence>
<gene>
    <name evidence="4" type="ORF">GCM10011403_23230</name>
</gene>
<dbReference type="GO" id="GO:0015679">
    <property type="term" value="P:plasma membrane copper ion transport"/>
    <property type="evidence" value="ECO:0007669"/>
    <property type="project" value="TreeGrafter"/>
</dbReference>
<dbReference type="Gene3D" id="2.40.420.20">
    <property type="match status" value="1"/>
</dbReference>
<dbReference type="PANTHER" id="PTHR30097">
    <property type="entry name" value="CATION EFFLUX SYSTEM PROTEIN CUSB"/>
    <property type="match status" value="1"/>
</dbReference>
<feature type="signal peptide" evidence="3">
    <location>
        <begin position="1"/>
        <end position="28"/>
    </location>
</feature>
<sequence length="368" mass="39691">MKNRVSTKVIIIAAALLQSVACMNNVYAQAQIPLSQQEIEDLGIVFEPVVAVSDSDGERVSASIITAPDVNNTVSAWFDGQILSWEVAPGEAINEGTPVAIVSSESFIEAQQAYVDARIENHQARIALDRDQRLYDAGIIAAVRLEETRRQQQQADIAYRSRRQRLLNAGVSTADLEQLDTGSVTLGEYRVRSPLSGTVARRYVMAGDHISEGSPLLGVANTAEAWLFARVPSYLSSSLSAGQTLTLSESGESLRIQSVDRQVDTLTQSIGVYATFTESTDWLPGQQVSVRLPPAAQGMRVPDSSVVHNGHETTIYVRTENGVEARTLILQPAGRNYLAIQGLTASEQIVTRGTAVLKGIQLGLGGTE</sequence>